<dbReference type="Proteomes" id="UP001152561">
    <property type="component" value="Unassembled WGS sequence"/>
</dbReference>
<evidence type="ECO:0000313" key="2">
    <source>
        <dbReference type="Proteomes" id="UP001152561"/>
    </source>
</evidence>
<comment type="caution">
    <text evidence="1">The sequence shown here is derived from an EMBL/GenBank/DDBJ whole genome shotgun (WGS) entry which is preliminary data.</text>
</comment>
<name>A0A9Q1MI93_9SOLA</name>
<evidence type="ECO:0000313" key="1">
    <source>
        <dbReference type="EMBL" id="KAJ8560845.1"/>
    </source>
</evidence>
<accession>A0A9Q1MI93</accession>
<sequence>MGLNERDDIVLDKEESNQMQPIDLTNYGSREKEIKGVQNNVEEGTSVGIKTIAIQCLDRELEKKDVHSQFPVDATMLDDTIGGREDAAQPKARELKENIHQATTIDDQMEIHNEITVIQGKKDQGEG</sequence>
<keyword evidence="2" id="KW-1185">Reference proteome</keyword>
<organism evidence="1 2">
    <name type="scientific">Anisodus acutangulus</name>
    <dbReference type="NCBI Taxonomy" id="402998"/>
    <lineage>
        <taxon>Eukaryota</taxon>
        <taxon>Viridiplantae</taxon>
        <taxon>Streptophyta</taxon>
        <taxon>Embryophyta</taxon>
        <taxon>Tracheophyta</taxon>
        <taxon>Spermatophyta</taxon>
        <taxon>Magnoliopsida</taxon>
        <taxon>eudicotyledons</taxon>
        <taxon>Gunneridae</taxon>
        <taxon>Pentapetalae</taxon>
        <taxon>asterids</taxon>
        <taxon>lamiids</taxon>
        <taxon>Solanales</taxon>
        <taxon>Solanaceae</taxon>
        <taxon>Solanoideae</taxon>
        <taxon>Hyoscyameae</taxon>
        <taxon>Anisodus</taxon>
    </lineage>
</organism>
<dbReference type="AlphaFoldDB" id="A0A9Q1MI93"/>
<proteinExistence type="predicted"/>
<dbReference type="OrthoDB" id="10529230at2759"/>
<reference evidence="2" key="1">
    <citation type="journal article" date="2023" name="Proc. Natl. Acad. Sci. U.S.A.">
        <title>Genomic and structural basis for evolution of tropane alkaloid biosynthesis.</title>
        <authorList>
            <person name="Wanga Y.-J."/>
            <person name="Taina T."/>
            <person name="Yua J.-Y."/>
            <person name="Lia J."/>
            <person name="Xua B."/>
            <person name="Chenc J."/>
            <person name="D'Auriad J.C."/>
            <person name="Huanga J.-P."/>
            <person name="Huanga S.-X."/>
        </authorList>
    </citation>
    <scope>NUCLEOTIDE SEQUENCE [LARGE SCALE GENOMIC DNA]</scope>
    <source>
        <strain evidence="2">cv. KIB-2019</strain>
    </source>
</reference>
<dbReference type="EMBL" id="JAJAGQ010000006">
    <property type="protein sequence ID" value="KAJ8560845.1"/>
    <property type="molecule type" value="Genomic_DNA"/>
</dbReference>
<gene>
    <name evidence="1" type="ORF">K7X08_022705</name>
</gene>
<protein>
    <submittedName>
        <fullName evidence="1">Uncharacterized protein</fullName>
    </submittedName>
</protein>